<dbReference type="InterPro" id="IPR051681">
    <property type="entry name" value="Ser/Thr_Kinases-Pseudokinases"/>
</dbReference>
<dbReference type="InterPro" id="IPR011009">
    <property type="entry name" value="Kinase-like_dom_sf"/>
</dbReference>
<sequence>MFGEQGELKLAIYQAEAAAQAVTLGNPPEDQRPWTAVEPPSYTEGHSRYSSWAVFEEDYHPREVEEEVGEEEEESHGYEVPHAGTTRFVVDADDRVFDSGAAIAIEYKRNTALPECAENQALATPFRGLSRFVVTRILAEVQWKSGWLTKVQIRTLADGSFDIKQHFEPNIQGLILPKHVTLPSIALSSLHPTHRLMSHHSLYVVKTSLDCSADVSVFKGLDHGCRAEDVEFISHLPDVDFLLRPTHLVVDGNDRARGLLLPHHPASSLSLTLDRLHPDATPPILLPFVAAQSGWSLPASPVSVPWLVKLGWLVDITASVAWLHTQNIFWGDLKTQNIIVCTDGHCRLIDYVPCGSTIGWSPPEAAQSQDPTVAADIFALGLVVWAVLVEVGQFERQVDYVRPVLPWNQTTPRWLQNLVVDCLHEQPHNRPSARDVYAALVDNRWPL</sequence>
<gene>
    <name evidence="3" type="ORF">B0H16DRAFT_1554684</name>
</gene>
<dbReference type="EMBL" id="JARKIB010000075">
    <property type="protein sequence ID" value="KAJ7747816.1"/>
    <property type="molecule type" value="Genomic_DNA"/>
</dbReference>
<dbReference type="InterPro" id="IPR000719">
    <property type="entry name" value="Prot_kinase_dom"/>
</dbReference>
<dbReference type="PANTHER" id="PTHR44329">
    <property type="entry name" value="SERINE/THREONINE-PROTEIN KINASE TNNI3K-RELATED"/>
    <property type="match status" value="1"/>
</dbReference>
<dbReference type="Gene3D" id="1.10.510.10">
    <property type="entry name" value="Transferase(Phosphotransferase) domain 1"/>
    <property type="match status" value="1"/>
</dbReference>
<accession>A0AAD7IPN7</accession>
<feature type="region of interest" description="Disordered" evidence="1">
    <location>
        <begin position="23"/>
        <end position="46"/>
    </location>
</feature>
<feature type="domain" description="Protein kinase" evidence="2">
    <location>
        <begin position="150"/>
        <end position="446"/>
    </location>
</feature>
<dbReference type="PROSITE" id="PS50011">
    <property type="entry name" value="PROTEIN_KINASE_DOM"/>
    <property type="match status" value="1"/>
</dbReference>
<dbReference type="PANTHER" id="PTHR44329:SF6">
    <property type="entry name" value="RECEPTOR-INTERACTING SERINE_THREONINE-PROTEIN KINASE 1"/>
    <property type="match status" value="1"/>
</dbReference>
<evidence type="ECO:0000259" key="2">
    <source>
        <dbReference type="PROSITE" id="PS50011"/>
    </source>
</evidence>
<dbReference type="AlphaFoldDB" id="A0AAD7IPN7"/>
<dbReference type="GO" id="GO:0005524">
    <property type="term" value="F:ATP binding"/>
    <property type="evidence" value="ECO:0007669"/>
    <property type="project" value="InterPro"/>
</dbReference>
<protein>
    <submittedName>
        <fullName evidence="3">Kinase-like domain-containing protein</fullName>
    </submittedName>
</protein>
<keyword evidence="4" id="KW-1185">Reference proteome</keyword>
<keyword evidence="3" id="KW-0418">Kinase</keyword>
<dbReference type="GO" id="GO:0004674">
    <property type="term" value="F:protein serine/threonine kinase activity"/>
    <property type="evidence" value="ECO:0007669"/>
    <property type="project" value="TreeGrafter"/>
</dbReference>
<dbReference type="SUPFAM" id="SSF56112">
    <property type="entry name" value="Protein kinase-like (PK-like)"/>
    <property type="match status" value="1"/>
</dbReference>
<evidence type="ECO:0000313" key="3">
    <source>
        <dbReference type="EMBL" id="KAJ7747816.1"/>
    </source>
</evidence>
<keyword evidence="3" id="KW-0808">Transferase</keyword>
<proteinExistence type="predicted"/>
<comment type="caution">
    <text evidence="3">The sequence shown here is derived from an EMBL/GenBank/DDBJ whole genome shotgun (WGS) entry which is preliminary data.</text>
</comment>
<organism evidence="3 4">
    <name type="scientific">Mycena metata</name>
    <dbReference type="NCBI Taxonomy" id="1033252"/>
    <lineage>
        <taxon>Eukaryota</taxon>
        <taxon>Fungi</taxon>
        <taxon>Dikarya</taxon>
        <taxon>Basidiomycota</taxon>
        <taxon>Agaricomycotina</taxon>
        <taxon>Agaricomycetes</taxon>
        <taxon>Agaricomycetidae</taxon>
        <taxon>Agaricales</taxon>
        <taxon>Marasmiineae</taxon>
        <taxon>Mycenaceae</taxon>
        <taxon>Mycena</taxon>
    </lineage>
</organism>
<name>A0AAD7IPN7_9AGAR</name>
<reference evidence="3" key="1">
    <citation type="submission" date="2023-03" db="EMBL/GenBank/DDBJ databases">
        <title>Massive genome expansion in bonnet fungi (Mycena s.s.) driven by repeated elements and novel gene families across ecological guilds.</title>
        <authorList>
            <consortium name="Lawrence Berkeley National Laboratory"/>
            <person name="Harder C.B."/>
            <person name="Miyauchi S."/>
            <person name="Viragh M."/>
            <person name="Kuo A."/>
            <person name="Thoen E."/>
            <person name="Andreopoulos B."/>
            <person name="Lu D."/>
            <person name="Skrede I."/>
            <person name="Drula E."/>
            <person name="Henrissat B."/>
            <person name="Morin E."/>
            <person name="Kohler A."/>
            <person name="Barry K."/>
            <person name="LaButti K."/>
            <person name="Morin E."/>
            <person name="Salamov A."/>
            <person name="Lipzen A."/>
            <person name="Mereny Z."/>
            <person name="Hegedus B."/>
            <person name="Baldrian P."/>
            <person name="Stursova M."/>
            <person name="Weitz H."/>
            <person name="Taylor A."/>
            <person name="Grigoriev I.V."/>
            <person name="Nagy L.G."/>
            <person name="Martin F."/>
            <person name="Kauserud H."/>
        </authorList>
    </citation>
    <scope>NUCLEOTIDE SEQUENCE</scope>
    <source>
        <strain evidence="3">CBHHK182m</strain>
    </source>
</reference>
<dbReference type="Proteomes" id="UP001215598">
    <property type="component" value="Unassembled WGS sequence"/>
</dbReference>
<dbReference type="Pfam" id="PF00069">
    <property type="entry name" value="Pkinase"/>
    <property type="match status" value="1"/>
</dbReference>
<dbReference type="SMART" id="SM00220">
    <property type="entry name" value="S_TKc"/>
    <property type="match status" value="1"/>
</dbReference>
<evidence type="ECO:0000256" key="1">
    <source>
        <dbReference type="SAM" id="MobiDB-lite"/>
    </source>
</evidence>
<evidence type="ECO:0000313" key="4">
    <source>
        <dbReference type="Proteomes" id="UP001215598"/>
    </source>
</evidence>